<dbReference type="EMBL" id="KT897279">
    <property type="protein sequence ID" value="ALT05800.1"/>
    <property type="molecule type" value="Genomic_DNA"/>
</dbReference>
<geneLocation type="plasmid" evidence="3">
    <name>pFWSKR40E1</name>
</geneLocation>
<protein>
    <submittedName>
        <fullName evidence="4">Uncharacterized protein</fullName>
    </submittedName>
</protein>
<geneLocation type="plasmid" evidence="1">
    <name>pINGR16-02E1</name>
</geneLocation>
<evidence type="ECO:0000313" key="3">
    <source>
        <dbReference type="EMBL" id="ALT05698.1"/>
    </source>
</evidence>
<dbReference type="EMBL" id="KT897276">
    <property type="protein sequence ID" value="ALT05500.1"/>
    <property type="molecule type" value="Genomic_DNA"/>
</dbReference>
<name>A0A140C2X2_CLOBO</name>
<dbReference type="EMBL" id="KT897278">
    <property type="protein sequence ID" value="ALT05698.1"/>
    <property type="molecule type" value="Genomic_DNA"/>
</dbReference>
<geneLocation type="plasmid" evidence="4">
    <name>pSWKR38E2</name>
</geneLocation>
<sequence>MISKQTKGPKKYIMNKLPLNIPVKTIYKYTYVIEKNYDILIKEICNVSYFSTFKQFYALYHKLYPSLSKNYVIKKSNKIIHELSELGFIKIDNINRNKYFYFKKPALALFSGNYNKVPHFVHSQYIKNDKFVISLMKLEYYIENNSIINNSNIRYHLLILTKKIYLATLKNNLDYNIKDLEFIINELNYENIKRRVIKYPSDNLIRIIWIDLYNIYKKLSLQNQTISIHPIHCKFYIIKKTLRLHYAPNILIFDVHDIKYYEKKLNNLFHEFFNINTNVTKDLQNNYKKNSELGLKQNNHIGYSLSLIGYDLEALEKKIFYINRSIYINPHTPLIKDVDYIYIDIAKYLSHSSQYNSSLANADRYVTRHITELLNSLN</sequence>
<evidence type="ECO:0000313" key="2">
    <source>
        <dbReference type="EMBL" id="ALT05598.1"/>
    </source>
</evidence>
<keyword evidence="4" id="KW-0614">Plasmid</keyword>
<evidence type="ECO:0000313" key="1">
    <source>
        <dbReference type="EMBL" id="ALT05500.1"/>
    </source>
</evidence>
<reference evidence="4" key="1">
    <citation type="journal article" date="2016" name="Genome Biol. Evol.">
        <title>Evolution of chromosomal Clostridium botulinum type E neurotoxin gene clusters: evidence provided by their rare plasmid borne counterparts.</title>
        <authorList>
            <person name="Carter A.T."/>
            <person name="Austin J.W."/>
            <person name="Weedmark K.A."/>
            <person name="Peck M.W."/>
        </authorList>
    </citation>
    <scope>NUCLEOTIDE SEQUENCE</scope>
    <source>
        <strain evidence="3">FWSKR40E1</strain>
        <strain evidence="1">INGR16-02E1</strain>
        <strain evidence="2">ST0210E1</strain>
        <strain evidence="4">SWKR38E2</strain>
        <plasmid evidence="3">pFWSKR40E1</plasmid>
        <plasmid evidence="1">pINGR16-02E1</plasmid>
        <plasmid evidence="2">pST0210E1</plasmid>
        <plasmid evidence="4">pSWKR38E2</plasmid>
    </source>
</reference>
<proteinExistence type="predicted"/>
<dbReference type="EMBL" id="KT897277">
    <property type="protein sequence ID" value="ALT05598.1"/>
    <property type="molecule type" value="Genomic_DNA"/>
</dbReference>
<dbReference type="AlphaFoldDB" id="A0A140C2X2"/>
<evidence type="ECO:0000313" key="4">
    <source>
        <dbReference type="EMBL" id="ALT05800.1"/>
    </source>
</evidence>
<accession>A0A140C2X2</accession>
<geneLocation type="plasmid" evidence="2">
    <name>pST0210E1</name>
</geneLocation>
<organism evidence="4">
    <name type="scientific">Clostridium botulinum</name>
    <dbReference type="NCBI Taxonomy" id="1491"/>
    <lineage>
        <taxon>Bacteria</taxon>
        <taxon>Bacillati</taxon>
        <taxon>Bacillota</taxon>
        <taxon>Clostridia</taxon>
        <taxon>Eubacteriales</taxon>
        <taxon>Clostridiaceae</taxon>
        <taxon>Clostridium</taxon>
    </lineage>
</organism>